<dbReference type="Proteomes" id="UP000659388">
    <property type="component" value="Unassembled WGS sequence"/>
</dbReference>
<accession>A0A937F6C4</accession>
<evidence type="ECO:0000259" key="12">
    <source>
        <dbReference type="Pfam" id="PF00593"/>
    </source>
</evidence>
<keyword evidence="4 10" id="KW-0812">Transmembrane</keyword>
<evidence type="ECO:0000256" key="6">
    <source>
        <dbReference type="ARBA" id="ARBA00023077"/>
    </source>
</evidence>
<dbReference type="Pfam" id="PF07715">
    <property type="entry name" value="Plug"/>
    <property type="match status" value="1"/>
</dbReference>
<dbReference type="EMBL" id="JAESIY010000001">
    <property type="protein sequence ID" value="MBL3655069.1"/>
    <property type="molecule type" value="Genomic_DNA"/>
</dbReference>
<evidence type="ECO:0000259" key="13">
    <source>
        <dbReference type="Pfam" id="PF07715"/>
    </source>
</evidence>
<evidence type="ECO:0000256" key="3">
    <source>
        <dbReference type="ARBA" id="ARBA00022452"/>
    </source>
</evidence>
<feature type="domain" description="TonB-dependent receptor plug" evidence="13">
    <location>
        <begin position="48"/>
        <end position="145"/>
    </location>
</feature>
<dbReference type="Gene3D" id="2.170.130.10">
    <property type="entry name" value="TonB-dependent receptor, plug domain"/>
    <property type="match status" value="1"/>
</dbReference>
<dbReference type="PANTHER" id="PTHR30069">
    <property type="entry name" value="TONB-DEPENDENT OUTER MEMBRANE RECEPTOR"/>
    <property type="match status" value="1"/>
</dbReference>
<comment type="caution">
    <text evidence="14">The sequence shown here is derived from an EMBL/GenBank/DDBJ whole genome shotgun (WGS) entry which is preliminary data.</text>
</comment>
<dbReference type="InterPro" id="IPR012910">
    <property type="entry name" value="Plug_dom"/>
</dbReference>
<organism evidence="14 15">
    <name type="scientific">Fulvivirga sediminis</name>
    <dbReference type="NCBI Taxonomy" id="2803949"/>
    <lineage>
        <taxon>Bacteria</taxon>
        <taxon>Pseudomonadati</taxon>
        <taxon>Bacteroidota</taxon>
        <taxon>Cytophagia</taxon>
        <taxon>Cytophagales</taxon>
        <taxon>Fulvivirgaceae</taxon>
        <taxon>Fulvivirga</taxon>
    </lineage>
</organism>
<dbReference type="InterPro" id="IPR000531">
    <property type="entry name" value="Beta-barrel_TonB"/>
</dbReference>
<keyword evidence="6 11" id="KW-0798">TonB box</keyword>
<dbReference type="SUPFAM" id="SSF56935">
    <property type="entry name" value="Porins"/>
    <property type="match status" value="1"/>
</dbReference>
<dbReference type="Gene3D" id="2.40.170.20">
    <property type="entry name" value="TonB-dependent receptor, beta-barrel domain"/>
    <property type="match status" value="1"/>
</dbReference>
<dbReference type="InterPro" id="IPR039426">
    <property type="entry name" value="TonB-dep_rcpt-like"/>
</dbReference>
<dbReference type="GO" id="GO:0009279">
    <property type="term" value="C:cell outer membrane"/>
    <property type="evidence" value="ECO:0007669"/>
    <property type="project" value="UniProtKB-SubCell"/>
</dbReference>
<evidence type="ECO:0000256" key="2">
    <source>
        <dbReference type="ARBA" id="ARBA00022448"/>
    </source>
</evidence>
<evidence type="ECO:0000313" key="14">
    <source>
        <dbReference type="EMBL" id="MBL3655069.1"/>
    </source>
</evidence>
<evidence type="ECO:0000256" key="7">
    <source>
        <dbReference type="ARBA" id="ARBA00023136"/>
    </source>
</evidence>
<dbReference type="PROSITE" id="PS52016">
    <property type="entry name" value="TONB_DEPENDENT_REC_3"/>
    <property type="match status" value="1"/>
</dbReference>
<keyword evidence="5" id="KW-0732">Signal</keyword>
<dbReference type="RefSeq" id="WP_202242214.1">
    <property type="nucleotide sequence ID" value="NZ_JAESIY010000001.1"/>
</dbReference>
<reference evidence="14" key="1">
    <citation type="submission" date="2021-01" db="EMBL/GenBank/DDBJ databases">
        <title>Fulvivirga kasyanovii gen. nov., sp nov., a novel member of the phylum Bacteroidetes isolated from seawater in a mussel farm.</title>
        <authorList>
            <person name="Zhao L.-H."/>
            <person name="Wang Z.-J."/>
        </authorList>
    </citation>
    <scope>NUCLEOTIDE SEQUENCE</scope>
    <source>
        <strain evidence="14">2943</strain>
    </source>
</reference>
<dbReference type="AlphaFoldDB" id="A0A937F6C4"/>
<protein>
    <submittedName>
        <fullName evidence="14">TonB-dependent receptor</fullName>
    </submittedName>
</protein>
<evidence type="ECO:0000256" key="4">
    <source>
        <dbReference type="ARBA" id="ARBA00022692"/>
    </source>
</evidence>
<keyword evidence="3 10" id="KW-1134">Transmembrane beta strand</keyword>
<dbReference type="Pfam" id="PF00593">
    <property type="entry name" value="TonB_dep_Rec_b-barrel"/>
    <property type="match status" value="1"/>
</dbReference>
<dbReference type="GO" id="GO:0015344">
    <property type="term" value="F:siderophore uptake transmembrane transporter activity"/>
    <property type="evidence" value="ECO:0007669"/>
    <property type="project" value="TreeGrafter"/>
</dbReference>
<evidence type="ECO:0000256" key="9">
    <source>
        <dbReference type="ARBA" id="ARBA00023237"/>
    </source>
</evidence>
<dbReference type="InterPro" id="IPR037066">
    <property type="entry name" value="Plug_dom_sf"/>
</dbReference>
<evidence type="ECO:0000256" key="5">
    <source>
        <dbReference type="ARBA" id="ARBA00022729"/>
    </source>
</evidence>
<keyword evidence="15" id="KW-1185">Reference proteome</keyword>
<keyword evidence="8 14" id="KW-0675">Receptor</keyword>
<gene>
    <name evidence="14" type="ORF">JL102_02930</name>
</gene>
<feature type="domain" description="TonB-dependent receptor-like beta-barrel" evidence="12">
    <location>
        <begin position="175"/>
        <end position="591"/>
    </location>
</feature>
<dbReference type="GO" id="GO:0044718">
    <property type="term" value="P:siderophore transmembrane transport"/>
    <property type="evidence" value="ECO:0007669"/>
    <property type="project" value="TreeGrafter"/>
</dbReference>
<evidence type="ECO:0000256" key="10">
    <source>
        <dbReference type="PROSITE-ProRule" id="PRU01360"/>
    </source>
</evidence>
<proteinExistence type="inferred from homology"/>
<keyword evidence="2 10" id="KW-0813">Transport</keyword>
<name>A0A937F6C4_9BACT</name>
<evidence type="ECO:0000256" key="8">
    <source>
        <dbReference type="ARBA" id="ARBA00023170"/>
    </source>
</evidence>
<sequence length="618" mass="70472">MRKTIFLGIIFCWCFQIGIAQEQSDSLLLNDVIIYGIPNKSYIVGQKVVEVDSSQKEMYRFNTLAEMLSVTTPVYLKSYGNNMLSTISFRGTGANHTAVLWNGFNINSPTSGQTDFSLIPLNSADEIYVHYGSASALAGSGALGGSIHLNSQPEWGKGYKLSLGQSVGSFGSNGTQLLSDYSDDHWQFKTKAYYKQSDNDFEYYMPIRKTEIKQNNAAYTYFGFNQEINHKISSSQQLLFNAWFNNNDRELQPTNGNLNNNDEQQDRSLRLAASYHNNSKVGYFIYRLGYLNDYLNYNRSSSITKTGQLLNAISYEKNVSKYFRVKSGVMWNHINADVDGYGDDKQEDRYDIYALMLYKEGDWEAGFNVRQNIVSGYNSPLAPSVSVAYLGIDNIKFDFQASRNYRIPTLNDRYWDPGGNLSLKPEDSYNVEVGMAYTEKRFSFNLNVYKMWVEDWIIWIQESSYWTPNNLRKVHAQGLELSASYGVSFGKLNLKSSFIYSYNQTENVDAVSAGDVTVGHQLAYTPKHRLTYSLQANRGSWYGQANVQYTGMRYTVGHGEMDPFGIIDLQLGKRFKWNEHTFNLAGKINNLADQEYVLLENRAMPGVNYELNLVYNFK</sequence>
<evidence type="ECO:0000256" key="1">
    <source>
        <dbReference type="ARBA" id="ARBA00004571"/>
    </source>
</evidence>
<evidence type="ECO:0000256" key="11">
    <source>
        <dbReference type="RuleBase" id="RU003357"/>
    </source>
</evidence>
<comment type="subcellular location">
    <subcellularLocation>
        <location evidence="1 10">Cell outer membrane</location>
        <topology evidence="1 10">Multi-pass membrane protein</topology>
    </subcellularLocation>
</comment>
<dbReference type="InterPro" id="IPR036942">
    <property type="entry name" value="Beta-barrel_TonB_sf"/>
</dbReference>
<keyword evidence="7 10" id="KW-0472">Membrane</keyword>
<comment type="similarity">
    <text evidence="10 11">Belongs to the TonB-dependent receptor family.</text>
</comment>
<dbReference type="PANTHER" id="PTHR30069:SF29">
    <property type="entry name" value="HEMOGLOBIN AND HEMOGLOBIN-HAPTOGLOBIN-BINDING PROTEIN 1-RELATED"/>
    <property type="match status" value="1"/>
</dbReference>
<keyword evidence="9 10" id="KW-0998">Cell outer membrane</keyword>
<evidence type="ECO:0000313" key="15">
    <source>
        <dbReference type="Proteomes" id="UP000659388"/>
    </source>
</evidence>